<dbReference type="InterPro" id="IPR036397">
    <property type="entry name" value="RNaseH_sf"/>
</dbReference>
<evidence type="ECO:0000259" key="3">
    <source>
        <dbReference type="PROSITE" id="PS50994"/>
    </source>
</evidence>
<dbReference type="Proteomes" id="UP000005522">
    <property type="component" value="Chromosome"/>
</dbReference>
<accession>A0A059ZVP9</accession>
<dbReference type="PROSITE" id="PS50532">
    <property type="entry name" value="HTH_IS408"/>
    <property type="match status" value="1"/>
</dbReference>
<dbReference type="SUPFAM" id="SSF53098">
    <property type="entry name" value="Ribonuclease H-like"/>
    <property type="match status" value="1"/>
</dbReference>
<reference evidence="4 5" key="1">
    <citation type="journal article" date="2009" name="J. Bacteriol.">
        <title>Draft genome sequence of the extremely acidophilic bacterium Acidithiobacillus caldus ATCC 51756 reveals metabolic versatility in the genus Acidithiobacillus.</title>
        <authorList>
            <person name="Valdes J."/>
            <person name="Quatrini R."/>
            <person name="Hallberg K."/>
            <person name="Dopson M."/>
            <person name="Valenzuela P.D."/>
            <person name="Holmes D.S."/>
        </authorList>
    </citation>
    <scope>NUCLEOTIDE SEQUENCE [LARGE SCALE GENOMIC DNA]</scope>
    <source>
        <strain evidence="5">ATCC 51756 / DSM 8584 / KU</strain>
    </source>
</reference>
<dbReference type="RefSeq" id="WP_004869982.1">
    <property type="nucleotide sequence ID" value="NZ_CP005986.1"/>
</dbReference>
<dbReference type="PANTHER" id="PTHR35004:SF8">
    <property type="entry name" value="TRANSPOSASE RV3428C-RELATED"/>
    <property type="match status" value="1"/>
</dbReference>
<organism evidence="4 5">
    <name type="scientific">Acidithiobacillus caldus (strain ATCC 51756 / DSM 8584 / KU)</name>
    <dbReference type="NCBI Taxonomy" id="637389"/>
    <lineage>
        <taxon>Bacteria</taxon>
        <taxon>Pseudomonadati</taxon>
        <taxon>Pseudomonadota</taxon>
        <taxon>Acidithiobacillia</taxon>
        <taxon>Acidithiobacillales</taxon>
        <taxon>Acidithiobacillaceae</taxon>
        <taxon>Acidithiobacillus</taxon>
    </lineage>
</organism>
<name>A0A059ZVP9_ACICK</name>
<protein>
    <submittedName>
        <fullName evidence="4">Mobile element protein</fullName>
    </submittedName>
</protein>
<dbReference type="PROSITE" id="PS50994">
    <property type="entry name" value="INTEGRASE"/>
    <property type="match status" value="1"/>
</dbReference>
<dbReference type="InterPro" id="IPR017895">
    <property type="entry name" value="HTH_IS408/IS1162_type"/>
</dbReference>
<dbReference type="Gene3D" id="3.30.420.10">
    <property type="entry name" value="Ribonuclease H-like superfamily/Ribonuclease H"/>
    <property type="match status" value="1"/>
</dbReference>
<evidence type="ECO:0000256" key="1">
    <source>
        <dbReference type="ARBA" id="ARBA00009277"/>
    </source>
</evidence>
<dbReference type="eggNOG" id="COG4584">
    <property type="taxonomic scope" value="Bacteria"/>
</dbReference>
<dbReference type="InterPro" id="IPR054353">
    <property type="entry name" value="IstA-like_C"/>
</dbReference>
<dbReference type="InterPro" id="IPR001584">
    <property type="entry name" value="Integrase_cat-core"/>
</dbReference>
<feature type="domain" description="Integrase catalytic" evidence="3">
    <location>
        <begin position="134"/>
        <end position="320"/>
    </location>
</feature>
<dbReference type="Pfam" id="PF22483">
    <property type="entry name" value="Mu-transpos_C_2"/>
    <property type="match status" value="1"/>
</dbReference>
<gene>
    <name evidence="4" type="ORF">Acaty_c0154</name>
</gene>
<dbReference type="EMBL" id="CP005986">
    <property type="protein sequence ID" value="AIA54046.1"/>
    <property type="molecule type" value="Genomic_DNA"/>
</dbReference>
<dbReference type="Pfam" id="PF00665">
    <property type="entry name" value="rve"/>
    <property type="match status" value="1"/>
</dbReference>
<sequence>MPAEPIAMHKIKELLRLKYDCALSHEQIARALSISKGVVAKYVKAAEVSGRPWAELSATDEAELRRLLSVGSRGRGASLGYATPDLAAVHQGLKQKNVTLALLWEEYVQAADGPAYQYSRFCDLYREFARRLKRSMRQVHRAGEKLFIDYAGDTVPIVDAATGEISRAQIFVAVLGASSYTFACATATQSQADWLGATAKALAFIGGVPELIVPDNTRSLVGQADRYEPQLQRTTAEFAAHYGVAILPARPYKPQDKAKVEVGVQVVQRWILARLRHRRFFSLMELNEAIAALIEPLNARAFRRLPGSRRSAFETLDRPALHPLPATAFQFATWKRAKPNIDYHVEFDGHYYSVPYALAGQAVELRITASSIECFAAGKRVAVHARSHRRGAFTTLDEHMPASHQAHRQWTPGKLISWGTAIGPHLGEVVRYQLERMPHPEQGYRACLGLMRLARQYGKERLEAAATRAVTLGAMRYRSVASILKSGLDRAPLPPTAPQQAELALPTAHENLRGAHYYH</sequence>
<dbReference type="NCBIfam" id="NF033546">
    <property type="entry name" value="transpos_IS21"/>
    <property type="match status" value="1"/>
</dbReference>
<dbReference type="GO" id="GO:0003676">
    <property type="term" value="F:nucleic acid binding"/>
    <property type="evidence" value="ECO:0007669"/>
    <property type="project" value="InterPro"/>
</dbReference>
<feature type="domain" description="HTH IS408-type" evidence="2">
    <location>
        <begin position="11"/>
        <end position="93"/>
    </location>
</feature>
<dbReference type="GO" id="GO:0015074">
    <property type="term" value="P:DNA integration"/>
    <property type="evidence" value="ECO:0007669"/>
    <property type="project" value="InterPro"/>
</dbReference>
<evidence type="ECO:0000259" key="2">
    <source>
        <dbReference type="PROSITE" id="PS50532"/>
    </source>
</evidence>
<dbReference type="AlphaFoldDB" id="A0A059ZVP9"/>
<evidence type="ECO:0000313" key="5">
    <source>
        <dbReference type="Proteomes" id="UP000005522"/>
    </source>
</evidence>
<dbReference type="PANTHER" id="PTHR35004">
    <property type="entry name" value="TRANSPOSASE RV3428C-RELATED"/>
    <property type="match status" value="1"/>
</dbReference>
<comment type="similarity">
    <text evidence="1">Belongs to the transposase IS21/IS408/IS1162 family.</text>
</comment>
<evidence type="ECO:0000313" key="4">
    <source>
        <dbReference type="EMBL" id="AIA54046.1"/>
    </source>
</evidence>
<dbReference type="HOGENOM" id="CLU_020626_11_0_6"/>
<proteinExistence type="inferred from homology"/>
<dbReference type="KEGG" id="acz:Acaty_c0154"/>
<dbReference type="InterPro" id="IPR012337">
    <property type="entry name" value="RNaseH-like_sf"/>
</dbReference>